<organism evidence="15 16">
    <name type="scientific">Kyrpidia spormannii</name>
    <dbReference type="NCBI Taxonomy" id="2055160"/>
    <lineage>
        <taxon>Bacteria</taxon>
        <taxon>Bacillati</taxon>
        <taxon>Bacillota</taxon>
        <taxon>Bacilli</taxon>
        <taxon>Bacillales</taxon>
        <taxon>Alicyclobacillaceae</taxon>
        <taxon>Kyrpidia</taxon>
    </lineage>
</organism>
<dbReference type="AlphaFoldDB" id="A0A2K8N963"/>
<dbReference type="GO" id="GO:0051536">
    <property type="term" value="F:iron-sulfur cluster binding"/>
    <property type="evidence" value="ECO:0007669"/>
    <property type="project" value="UniProtKB-KW"/>
</dbReference>
<evidence type="ECO:0000256" key="11">
    <source>
        <dbReference type="ARBA" id="ARBA00023118"/>
    </source>
</evidence>
<comment type="similarity">
    <text evidence="2 13">Belongs to the CRISPR-associated exonuclease Cas4 family.</text>
</comment>
<dbReference type="Pfam" id="PF01930">
    <property type="entry name" value="Cas_Cas4"/>
    <property type="match status" value="1"/>
</dbReference>
<evidence type="ECO:0000256" key="12">
    <source>
        <dbReference type="ARBA" id="ARBA00023211"/>
    </source>
</evidence>
<evidence type="ECO:0000256" key="3">
    <source>
        <dbReference type="ARBA" id="ARBA00012768"/>
    </source>
</evidence>
<evidence type="ECO:0000256" key="6">
    <source>
        <dbReference type="ARBA" id="ARBA00022723"/>
    </source>
</evidence>
<evidence type="ECO:0000256" key="1">
    <source>
        <dbReference type="ARBA" id="ARBA00001966"/>
    </source>
</evidence>
<dbReference type="Gene3D" id="3.90.320.10">
    <property type="match status" value="1"/>
</dbReference>
<sequence length="230" mass="26288">MSDPGDSTVGREEIEWADEDWVPLSAIQHYSYCPRQYALIHIEQAWAENIYTAKGRWVHERVDEEGAQSQDGIRVLTGLAVWSDRYGLVGKCDRVEIRGGIPFPVEFKFGRMKASIHDELQLCGQALCLEEMFGVAVPKGAIYHVQSRHRREVLLDDRLRQLVLEIVAEIRGVNHRGVLPPAVNDKRCNRCSLEPICLPDATDGHLPDHWSDWPLVQQVVEERQREGTRD</sequence>
<protein>
    <recommendedName>
        <fullName evidence="4 13">CRISPR-associated exonuclease Cas4</fullName>
        <ecNumber evidence="3 13">3.1.12.1</ecNumber>
    </recommendedName>
</protein>
<comment type="cofactor">
    <cofactor evidence="13">
        <name>Mg(2+)</name>
        <dbReference type="ChEBI" id="CHEBI:18420"/>
    </cofactor>
    <cofactor evidence="13">
        <name>Mn(2+)</name>
        <dbReference type="ChEBI" id="CHEBI:29035"/>
    </cofactor>
    <text evidence="13">Mg(2+) or Mn(2+) required for ssDNA cleavage activity.</text>
</comment>
<accession>A0A2K8N963</accession>
<proteinExistence type="inferred from homology"/>
<dbReference type="PANTHER" id="PTHR36531:SF6">
    <property type="entry name" value="DNA REPLICATION ATP-DEPENDENT HELICASE_NUCLEASE DNA2"/>
    <property type="match status" value="1"/>
</dbReference>
<dbReference type="GO" id="GO:0004527">
    <property type="term" value="F:exonuclease activity"/>
    <property type="evidence" value="ECO:0007669"/>
    <property type="project" value="UniProtKB-KW"/>
</dbReference>
<evidence type="ECO:0000256" key="5">
    <source>
        <dbReference type="ARBA" id="ARBA00022722"/>
    </source>
</evidence>
<reference evidence="16" key="1">
    <citation type="submission" date="2017-11" db="EMBL/GenBank/DDBJ databases">
        <title>Complete Genome Sequence of Kyrpidia sp. Strain EA-1, a thermophilic, hydrogen-oxidizing Bacterium, isolated from the Azores.</title>
        <authorList>
            <person name="Reiner J.E."/>
            <person name="Lapp C.J."/>
            <person name="Bunk B."/>
            <person name="Gescher J."/>
        </authorList>
    </citation>
    <scope>NUCLEOTIDE SEQUENCE [LARGE SCALE GENOMIC DNA]</scope>
    <source>
        <strain evidence="16">EA-1</strain>
    </source>
</reference>
<keyword evidence="9 13" id="KW-0408">Iron</keyword>
<evidence type="ECO:0000313" key="15">
    <source>
        <dbReference type="EMBL" id="ATY85878.1"/>
    </source>
</evidence>
<keyword evidence="11 13" id="KW-0051">Antiviral defense</keyword>
<dbReference type="InterPro" id="IPR051827">
    <property type="entry name" value="Cas4_exonuclease"/>
</dbReference>
<evidence type="ECO:0000256" key="4">
    <source>
        <dbReference type="ARBA" id="ARBA00020049"/>
    </source>
</evidence>
<dbReference type="GO" id="GO:0046872">
    <property type="term" value="F:metal ion binding"/>
    <property type="evidence" value="ECO:0007669"/>
    <property type="project" value="UniProtKB-KW"/>
</dbReference>
<keyword evidence="10 13" id="KW-0411">Iron-sulfur</keyword>
<keyword evidence="8 13" id="KW-0269">Exonuclease</keyword>
<evidence type="ECO:0000256" key="13">
    <source>
        <dbReference type="RuleBase" id="RU365022"/>
    </source>
</evidence>
<evidence type="ECO:0000313" key="16">
    <source>
        <dbReference type="Proteomes" id="UP000231932"/>
    </source>
</evidence>
<dbReference type="NCBIfam" id="TIGR00372">
    <property type="entry name" value="cas4"/>
    <property type="match status" value="1"/>
</dbReference>
<evidence type="ECO:0000259" key="14">
    <source>
        <dbReference type="Pfam" id="PF01930"/>
    </source>
</evidence>
<evidence type="ECO:0000256" key="9">
    <source>
        <dbReference type="ARBA" id="ARBA00023004"/>
    </source>
</evidence>
<keyword evidence="7 13" id="KW-0378">Hydrolase</keyword>
<keyword evidence="6 13" id="KW-0479">Metal-binding</keyword>
<dbReference type="Proteomes" id="UP000231932">
    <property type="component" value="Chromosome"/>
</dbReference>
<dbReference type="InterPro" id="IPR022765">
    <property type="entry name" value="Dna2/Cas4_DUF83"/>
</dbReference>
<comment type="cofactor">
    <cofactor evidence="13">
        <name>iron-sulfur cluster</name>
        <dbReference type="ChEBI" id="CHEBI:30408"/>
    </cofactor>
</comment>
<evidence type="ECO:0000256" key="7">
    <source>
        <dbReference type="ARBA" id="ARBA00022801"/>
    </source>
</evidence>
<dbReference type="RefSeq" id="WP_100668632.1">
    <property type="nucleotide sequence ID" value="NZ_CP024955.1"/>
</dbReference>
<feature type="domain" description="DUF83" evidence="14">
    <location>
        <begin position="25"/>
        <end position="198"/>
    </location>
</feature>
<gene>
    <name evidence="15" type="primary">cas4</name>
    <name evidence="15" type="ORF">CVV65_13875</name>
</gene>
<dbReference type="EMBL" id="CP024955">
    <property type="protein sequence ID" value="ATY85878.1"/>
    <property type="molecule type" value="Genomic_DNA"/>
</dbReference>
<dbReference type="EC" id="3.1.12.1" evidence="3 13"/>
<evidence type="ECO:0000256" key="2">
    <source>
        <dbReference type="ARBA" id="ARBA00009189"/>
    </source>
</evidence>
<keyword evidence="12 13" id="KW-0464">Manganese</keyword>
<dbReference type="GO" id="GO:0051607">
    <property type="term" value="P:defense response to virus"/>
    <property type="evidence" value="ECO:0007669"/>
    <property type="project" value="UniProtKB-KW"/>
</dbReference>
<evidence type="ECO:0000256" key="10">
    <source>
        <dbReference type="ARBA" id="ARBA00023014"/>
    </source>
</evidence>
<name>A0A2K8N963_9BACL</name>
<comment type="cofactor">
    <cofactor evidence="1">
        <name>[4Fe-4S] cluster</name>
        <dbReference type="ChEBI" id="CHEBI:49883"/>
    </cofactor>
</comment>
<dbReference type="InterPro" id="IPR011604">
    <property type="entry name" value="PDDEXK-like_dom_sf"/>
</dbReference>
<keyword evidence="16" id="KW-1185">Reference proteome</keyword>
<keyword evidence="5 13" id="KW-0540">Nuclease</keyword>
<dbReference type="PANTHER" id="PTHR36531">
    <property type="entry name" value="CRISPR-ASSOCIATED EXONUCLEASE CAS4"/>
    <property type="match status" value="1"/>
</dbReference>
<dbReference type="InterPro" id="IPR013343">
    <property type="entry name" value="CRISPR-assoc_prot_Cas4"/>
</dbReference>
<evidence type="ECO:0000256" key="8">
    <source>
        <dbReference type="ARBA" id="ARBA00022839"/>
    </source>
</evidence>
<dbReference type="OrthoDB" id="9781776at2"/>
<dbReference type="KEGG" id="kyr:CVV65_13875"/>
<comment type="function">
    <text evidence="13">CRISPR (clustered regularly interspaced short palindromic repeat) is an adaptive immune system that provides protection against mobile genetic elements (viruses, transposable elements and conjugative plasmids). CRISPR clusters contain sequences complementary to antecedent mobile elements and target invading nucleic acids. CRISPR clusters are transcribed and processed into CRISPR RNA (crRNA).</text>
</comment>